<dbReference type="Pfam" id="PF00990">
    <property type="entry name" value="GGDEF"/>
    <property type="match status" value="1"/>
</dbReference>
<dbReference type="SMART" id="SM00267">
    <property type="entry name" value="GGDEF"/>
    <property type="match status" value="1"/>
</dbReference>
<dbReference type="SUPFAM" id="SSF55073">
    <property type="entry name" value="Nucleotide cyclase"/>
    <property type="match status" value="1"/>
</dbReference>
<dbReference type="CDD" id="cd01948">
    <property type="entry name" value="EAL"/>
    <property type="match status" value="1"/>
</dbReference>
<dbReference type="AlphaFoldDB" id="A0A0K6IVD5"/>
<dbReference type="SMART" id="SM00052">
    <property type="entry name" value="EAL"/>
    <property type="match status" value="1"/>
</dbReference>
<dbReference type="NCBIfam" id="TIGR00254">
    <property type="entry name" value="GGDEF"/>
    <property type="match status" value="1"/>
</dbReference>
<gene>
    <name evidence="3" type="ORF">Ga0061065_1323</name>
</gene>
<dbReference type="Gene3D" id="3.30.70.270">
    <property type="match status" value="1"/>
</dbReference>
<dbReference type="InterPro" id="IPR043128">
    <property type="entry name" value="Rev_trsase/Diguanyl_cyclase"/>
</dbReference>
<evidence type="ECO:0000259" key="2">
    <source>
        <dbReference type="PROSITE" id="PS50887"/>
    </source>
</evidence>
<evidence type="ECO:0000313" key="3">
    <source>
        <dbReference type="EMBL" id="CUB07053.1"/>
    </source>
</evidence>
<dbReference type="Proteomes" id="UP000182769">
    <property type="component" value="Unassembled WGS sequence"/>
</dbReference>
<keyword evidence="4" id="KW-1185">Reference proteome</keyword>
<dbReference type="PANTHER" id="PTHR33121">
    <property type="entry name" value="CYCLIC DI-GMP PHOSPHODIESTERASE PDEF"/>
    <property type="match status" value="1"/>
</dbReference>
<feature type="domain" description="EAL" evidence="1">
    <location>
        <begin position="139"/>
        <end position="392"/>
    </location>
</feature>
<dbReference type="InterPro" id="IPR001633">
    <property type="entry name" value="EAL_dom"/>
</dbReference>
<sequence length="397" mass="44522">MLFFYVDLNHFGLINNRYGFDIGDQILLEIPHRLKSCVNRKTLLCRPNADEFIVATSVSDAIEANDIALNLLDCISKPYSAGRDDVRLSGRVGVAIYPDDAHKIDMVIRQAESVLAKAKSSSNNIAFYDSEFNSTLQRQLDVEQRLRVALENELLKVHLQAKVDLITTETIGYEALLRWNDPVLGPVSPVEFIRVAEEMSLAKEIDRYVLKTVFMSIRRSLDNHKSVLPIAVNITSSHFNDVSLTDYILALSDELQVPLNYLDLEVTEGVLLEMNQNVENNLRSLRAEQVKVSIDDFGTGYSSLSYIRKLTVDALKIDKSFVDDVGGEVGQHLVSAVIAISNAVHLDVIAEGIETEEQRQILIKLGCRIGQGYLFAKPHYICDVLSLVKEGEIKRNK</sequence>
<dbReference type="InterPro" id="IPR029787">
    <property type="entry name" value="Nucleotide_cyclase"/>
</dbReference>
<accession>A0A0K6IVD5</accession>
<dbReference type="Gene3D" id="3.20.20.450">
    <property type="entry name" value="EAL domain"/>
    <property type="match status" value="1"/>
</dbReference>
<dbReference type="PROSITE" id="PS50887">
    <property type="entry name" value="GGDEF"/>
    <property type="match status" value="1"/>
</dbReference>
<dbReference type="SUPFAM" id="SSF141868">
    <property type="entry name" value="EAL domain-like"/>
    <property type="match status" value="1"/>
</dbReference>
<protein>
    <submittedName>
        <fullName evidence="3">EAL domain, c-di-GMP-specific phosphodiesterase class I (Or its enzymatically inactive variant)</fullName>
    </submittedName>
</protein>
<reference evidence="4" key="1">
    <citation type="submission" date="2015-08" db="EMBL/GenBank/DDBJ databases">
        <authorList>
            <person name="Varghese N."/>
        </authorList>
    </citation>
    <scope>NUCLEOTIDE SEQUENCE [LARGE SCALE GENOMIC DNA]</scope>
    <source>
        <strain evidence="4">JCM 18476</strain>
    </source>
</reference>
<dbReference type="CDD" id="cd01949">
    <property type="entry name" value="GGDEF"/>
    <property type="match status" value="1"/>
</dbReference>
<dbReference type="PANTHER" id="PTHR33121:SF70">
    <property type="entry name" value="SIGNALING PROTEIN YKOW"/>
    <property type="match status" value="1"/>
</dbReference>
<proteinExistence type="predicted"/>
<dbReference type="STRING" id="1137284.GCA_001418205_03917"/>
<dbReference type="RefSeq" id="WP_055464876.1">
    <property type="nucleotide sequence ID" value="NZ_CYHG01000032.1"/>
</dbReference>
<dbReference type="InterPro" id="IPR050706">
    <property type="entry name" value="Cyclic-di-GMP_PDE-like"/>
</dbReference>
<dbReference type="GO" id="GO:0071111">
    <property type="term" value="F:cyclic-guanylate-specific phosphodiesterase activity"/>
    <property type="evidence" value="ECO:0007669"/>
    <property type="project" value="InterPro"/>
</dbReference>
<evidence type="ECO:0000259" key="1">
    <source>
        <dbReference type="PROSITE" id="PS50883"/>
    </source>
</evidence>
<name>A0A0K6IVD5_9GAMM</name>
<dbReference type="InterPro" id="IPR035919">
    <property type="entry name" value="EAL_sf"/>
</dbReference>
<dbReference type="InterPro" id="IPR000160">
    <property type="entry name" value="GGDEF_dom"/>
</dbReference>
<dbReference type="Pfam" id="PF00563">
    <property type="entry name" value="EAL"/>
    <property type="match status" value="1"/>
</dbReference>
<dbReference type="PROSITE" id="PS50883">
    <property type="entry name" value="EAL"/>
    <property type="match status" value="1"/>
</dbReference>
<evidence type="ECO:0000313" key="4">
    <source>
        <dbReference type="Proteomes" id="UP000182769"/>
    </source>
</evidence>
<organism evidence="3 4">
    <name type="scientific">Marinomonas fungiae</name>
    <dbReference type="NCBI Taxonomy" id="1137284"/>
    <lineage>
        <taxon>Bacteria</taxon>
        <taxon>Pseudomonadati</taxon>
        <taxon>Pseudomonadota</taxon>
        <taxon>Gammaproteobacteria</taxon>
        <taxon>Oceanospirillales</taxon>
        <taxon>Oceanospirillaceae</taxon>
        <taxon>Marinomonas</taxon>
    </lineage>
</organism>
<dbReference type="OrthoDB" id="5777683at2"/>
<dbReference type="EMBL" id="CYHG01000032">
    <property type="protein sequence ID" value="CUB07053.1"/>
    <property type="molecule type" value="Genomic_DNA"/>
</dbReference>
<feature type="domain" description="GGDEF" evidence="2">
    <location>
        <begin position="1"/>
        <end position="130"/>
    </location>
</feature>